<evidence type="ECO:0000256" key="1">
    <source>
        <dbReference type="SAM" id="Phobius"/>
    </source>
</evidence>
<keyword evidence="1" id="KW-0812">Transmembrane</keyword>
<feature type="transmembrane region" description="Helical" evidence="1">
    <location>
        <begin position="43"/>
        <end position="68"/>
    </location>
</feature>
<organism evidence="2 3">
    <name type="scientific">Thermaerobacter marianensis (strain ATCC 700841 / DSM 12885 / JCM 10246 / 7p75a)</name>
    <dbReference type="NCBI Taxonomy" id="644966"/>
    <lineage>
        <taxon>Bacteria</taxon>
        <taxon>Bacillati</taxon>
        <taxon>Bacillota</taxon>
        <taxon>Clostridia</taxon>
        <taxon>Eubacteriales</taxon>
        <taxon>Clostridiales Family XVII. Incertae Sedis</taxon>
        <taxon>Thermaerobacter</taxon>
    </lineage>
</organism>
<keyword evidence="3" id="KW-1185">Reference proteome</keyword>
<evidence type="ECO:0000313" key="2">
    <source>
        <dbReference type="EMBL" id="ADU50788.1"/>
    </source>
</evidence>
<sequence length="222" mass="23471">MKNAALESRATGLRSYRAVRRGLPTVPAMNLLRPALPARRARVAAFLVVILVLVALIDVGLVLGWLGISLQNSRIQGQIDGLRSDEARWQAEAARYAGITQDRARLLRQLEVLNALPTGYSNVRALAEHLAAALPDGAVVQTANLGEDGFVLITGTAQTFDGVERYVRALEAGGMFRYVRVATAGRPEALAGNSPDAAGGGGLVTFQVEGWLEEAAGDDGGV</sequence>
<dbReference type="Proteomes" id="UP000008915">
    <property type="component" value="Chromosome"/>
</dbReference>
<dbReference type="EMBL" id="CP002344">
    <property type="protein sequence ID" value="ADU50788.1"/>
    <property type="molecule type" value="Genomic_DNA"/>
</dbReference>
<dbReference type="STRING" id="644966.Tmar_0671"/>
<dbReference type="PANTHER" id="PTHR40278:SF1">
    <property type="entry name" value="DNA UTILIZATION PROTEIN HOFN"/>
    <property type="match status" value="1"/>
</dbReference>
<dbReference type="eggNOG" id="COG3166">
    <property type="taxonomic scope" value="Bacteria"/>
</dbReference>
<reference evidence="3" key="2">
    <citation type="journal article" date="2010" name="Stand. Genomic Sci.">
        <title>Complete genome sequence of Thermaerobacter marianensis type strain (7p75aT).</title>
        <authorList>
            <person name="Han C."/>
            <person name="Gu W."/>
            <person name="Zhang X."/>
            <person name="Lapidus A."/>
            <person name="Nolan M."/>
            <person name="Copeland A."/>
            <person name="Lucas S."/>
            <person name="Glavina Del Rio T."/>
            <person name="Tice H."/>
            <person name="Cheng J."/>
            <person name="Tapia R."/>
            <person name="Goodwin L."/>
            <person name="Pitluck S."/>
            <person name="Pagani I."/>
            <person name="Ivanova N."/>
            <person name="Mavromatis K."/>
            <person name="Mikhailova N."/>
            <person name="Pati A."/>
            <person name="Chen A."/>
            <person name="Palaniappan K."/>
            <person name="Land M."/>
            <person name="Hauser L."/>
            <person name="Chang Y."/>
            <person name="Jeffries C."/>
            <person name="Schneider S."/>
            <person name="Rohde M."/>
            <person name="Goker M."/>
            <person name="Pukall R."/>
            <person name="Woyke T."/>
            <person name="Bristow J."/>
            <person name="Eisen J."/>
            <person name="Markowitz V."/>
            <person name="Hugenholtz P."/>
            <person name="Kyrpides N."/>
            <person name="Klenk H."/>
            <person name="Detter J."/>
        </authorList>
    </citation>
    <scope>NUCLEOTIDE SEQUENCE [LARGE SCALE GENOMIC DNA]</scope>
    <source>
        <strain evidence="3">ATCC 700841 / DSM 12885 / JCM 10246 / 7p75a</strain>
    </source>
</reference>
<dbReference type="OrthoDB" id="105927at2"/>
<dbReference type="KEGG" id="tmr:Tmar_0671"/>
<name>E6SHU1_THEM7</name>
<dbReference type="RefSeq" id="WP_013495093.1">
    <property type="nucleotide sequence ID" value="NC_014831.1"/>
</dbReference>
<dbReference type="HOGENOM" id="CLU_1244852_0_0_9"/>
<accession>E6SHU1</accession>
<dbReference type="AlphaFoldDB" id="E6SHU1"/>
<gene>
    <name evidence="2" type="ordered locus">Tmar_0671</name>
</gene>
<evidence type="ECO:0000313" key="3">
    <source>
        <dbReference type="Proteomes" id="UP000008915"/>
    </source>
</evidence>
<dbReference type="InterPro" id="IPR052534">
    <property type="entry name" value="Extracell_DNA_Util/SecSys_Comp"/>
</dbReference>
<keyword evidence="1" id="KW-1133">Transmembrane helix</keyword>
<proteinExistence type="predicted"/>
<reference evidence="2 3" key="1">
    <citation type="journal article" date="2010" name="Stand. Genomic Sci.">
        <title>Complete genome sequence of Thermaerobacter marianensis type strain (7p75a).</title>
        <authorList>
            <person name="Han C."/>
            <person name="Gu W."/>
            <person name="Zhang X."/>
            <person name="Lapidus A."/>
            <person name="Nolan M."/>
            <person name="Copeland A."/>
            <person name="Lucas S."/>
            <person name="Del Rio T.G."/>
            <person name="Tice H."/>
            <person name="Cheng J.F."/>
            <person name="Tapia R."/>
            <person name="Goodwin L."/>
            <person name="Pitluck S."/>
            <person name="Pagani I."/>
            <person name="Ivanova N."/>
            <person name="Mavromatis K."/>
            <person name="Mikhailova N."/>
            <person name="Pati A."/>
            <person name="Chen A."/>
            <person name="Palaniappan K."/>
            <person name="Land M."/>
            <person name="Hauser L."/>
            <person name="Chang Y.J."/>
            <person name="Jeffries C.D."/>
            <person name="Schneider S."/>
            <person name="Rohde M."/>
            <person name="Goker M."/>
            <person name="Pukall R."/>
            <person name="Woyke T."/>
            <person name="Bristow J."/>
            <person name="Eisen J.A."/>
            <person name="Markowitz V."/>
            <person name="Hugenholtz P."/>
            <person name="Kyrpides N.C."/>
            <person name="Klenk H.P."/>
            <person name="Detter J.C."/>
        </authorList>
    </citation>
    <scope>NUCLEOTIDE SEQUENCE [LARGE SCALE GENOMIC DNA]</scope>
    <source>
        <strain evidence="3">ATCC 700841 / DSM 12885 / JCM 10246 / 7p75a</strain>
    </source>
</reference>
<dbReference type="PANTHER" id="PTHR40278">
    <property type="entry name" value="DNA UTILIZATION PROTEIN HOFN"/>
    <property type="match status" value="1"/>
</dbReference>
<keyword evidence="1" id="KW-0472">Membrane</keyword>
<protein>
    <submittedName>
        <fullName evidence="2">Fimbrial assembly family protein</fullName>
    </submittedName>
</protein>